<dbReference type="EMBL" id="UAQP01000005">
    <property type="protein sequence ID" value="SPU53331.1"/>
    <property type="molecule type" value="Genomic_DNA"/>
</dbReference>
<dbReference type="Proteomes" id="UP000251186">
    <property type="component" value="Unassembled WGS sequence"/>
</dbReference>
<organism evidence="3 4">
    <name type="scientific">Brevundimonas vesicularis</name>
    <name type="common">Pseudomonas vesicularis</name>
    <dbReference type="NCBI Taxonomy" id="41276"/>
    <lineage>
        <taxon>Bacteria</taxon>
        <taxon>Pseudomonadati</taxon>
        <taxon>Pseudomonadota</taxon>
        <taxon>Alphaproteobacteria</taxon>
        <taxon>Caulobacterales</taxon>
        <taxon>Caulobacteraceae</taxon>
        <taxon>Brevundimonas</taxon>
    </lineage>
</organism>
<comment type="similarity">
    <text evidence="1 2">Belongs to the outer membrane factor (OMF) (TC 1.B.17) family.</text>
</comment>
<dbReference type="InterPro" id="IPR003423">
    <property type="entry name" value="OMP_efflux"/>
</dbReference>
<accession>A0A2X1CGC4</accession>
<dbReference type="Gene3D" id="1.20.1600.10">
    <property type="entry name" value="Outer membrane efflux proteins (OEP)"/>
    <property type="match status" value="1"/>
</dbReference>
<keyword evidence="2" id="KW-0472">Membrane</keyword>
<dbReference type="SUPFAM" id="SSF56954">
    <property type="entry name" value="Outer membrane efflux proteins (OEP)"/>
    <property type="match status" value="1"/>
</dbReference>
<evidence type="ECO:0000313" key="4">
    <source>
        <dbReference type="Proteomes" id="UP000251186"/>
    </source>
</evidence>
<keyword evidence="2" id="KW-0564">Palmitate</keyword>
<proteinExistence type="inferred from homology"/>
<keyword evidence="2" id="KW-1134">Transmembrane beta strand</keyword>
<dbReference type="PROSITE" id="PS51257">
    <property type="entry name" value="PROKAR_LIPOPROTEIN"/>
    <property type="match status" value="1"/>
</dbReference>
<dbReference type="Pfam" id="PF02321">
    <property type="entry name" value="OEP"/>
    <property type="match status" value="2"/>
</dbReference>
<dbReference type="PANTHER" id="PTHR30203:SF32">
    <property type="entry name" value="CATION EFFLUX SYSTEM PROTEIN CUSC"/>
    <property type="match status" value="1"/>
</dbReference>
<comment type="subcellular location">
    <subcellularLocation>
        <location evidence="2">Cell membrane</location>
        <topology evidence="2">Lipid-anchor</topology>
    </subcellularLocation>
</comment>
<dbReference type="GO" id="GO:0015562">
    <property type="term" value="F:efflux transmembrane transporter activity"/>
    <property type="evidence" value="ECO:0007669"/>
    <property type="project" value="InterPro"/>
</dbReference>
<evidence type="ECO:0000313" key="3">
    <source>
        <dbReference type="EMBL" id="SPU53331.1"/>
    </source>
</evidence>
<gene>
    <name evidence="3" type="primary">ttgC_2</name>
    <name evidence="3" type="ORF">NCTC11166_01429</name>
</gene>
<reference evidence="3 4" key="1">
    <citation type="submission" date="2018-06" db="EMBL/GenBank/DDBJ databases">
        <authorList>
            <consortium name="Pathogen Informatics"/>
            <person name="Doyle S."/>
        </authorList>
    </citation>
    <scope>NUCLEOTIDE SEQUENCE [LARGE SCALE GENOMIC DNA]</scope>
    <source>
        <strain evidence="3 4">NCTC11166</strain>
    </source>
</reference>
<keyword evidence="2" id="KW-0812">Transmembrane</keyword>
<dbReference type="InterPro" id="IPR010131">
    <property type="entry name" value="MdtP/NodT-like"/>
</dbReference>
<sequence>MTGWMRKGGIALLLGLAGCQTVPRTAAPDVVAPVFPASSVEVDQRSAAERNWRSVFVDPRLQALIEIALAESRDLRLALLDVDAARAQLRIQNAGSAPQVDAQVGYSQSGGPGDQSTSQSTVSLALSAFELDLFGRLRAESDSSFAAYLAAQSGRDAAQIAVMSTVADAYLAQSAAEEAVALTTLTLVDWRASLDLTRRLQEAGQASGLDVAQAEGQVLTAEADREAARRDLAIATNALTLAIGRPMPEGLPARLSLEAEPIVTRLGAGVPSDLLEHRPDIRQAEHQLAAANADIRAARAAFFPRLSLTAGLGSASADLGGLFRGANRTWSFAPVITQPLFNAERLKGALDLAEIRADQAVATYERTIQTAFREVADGLAGRETYDAQLDRETAAVRVAERRRLLSQQRYAAGLDSRLELLDAQRQLYAQQRARLATQKARLANAVTLYRALGGGLDVGGATAMSPSGGA</sequence>
<dbReference type="NCBIfam" id="TIGR01845">
    <property type="entry name" value="outer_NodT"/>
    <property type="match status" value="1"/>
</dbReference>
<dbReference type="RefSeq" id="WP_112862284.1">
    <property type="nucleotide sequence ID" value="NZ_UAQP01000005.1"/>
</dbReference>
<evidence type="ECO:0000256" key="2">
    <source>
        <dbReference type="RuleBase" id="RU362097"/>
    </source>
</evidence>
<dbReference type="Gene3D" id="2.20.200.10">
    <property type="entry name" value="Outer membrane efflux proteins (OEP)"/>
    <property type="match status" value="1"/>
</dbReference>
<dbReference type="GO" id="GO:0005886">
    <property type="term" value="C:plasma membrane"/>
    <property type="evidence" value="ECO:0007669"/>
    <property type="project" value="UniProtKB-SubCell"/>
</dbReference>
<evidence type="ECO:0000256" key="1">
    <source>
        <dbReference type="ARBA" id="ARBA00007613"/>
    </source>
</evidence>
<dbReference type="PANTHER" id="PTHR30203">
    <property type="entry name" value="OUTER MEMBRANE CATION EFFLUX PROTEIN"/>
    <property type="match status" value="1"/>
</dbReference>
<name>A0A2X1CGC4_BREVE</name>
<protein>
    <submittedName>
        <fullName evidence="3">Probable efflux pump outer membrane protein ttgC</fullName>
    </submittedName>
</protein>
<dbReference type="AlphaFoldDB" id="A0A2X1CGC4"/>
<keyword evidence="2" id="KW-0449">Lipoprotein</keyword>